<evidence type="ECO:0000313" key="12">
    <source>
        <dbReference type="EMBL" id="KXK26204.1"/>
    </source>
</evidence>
<dbReference type="PANTHER" id="PTHR11831">
    <property type="entry name" value="30S 40S RIBOSOMAL PROTEIN"/>
    <property type="match status" value="1"/>
</dbReference>
<dbReference type="HAMAP" id="MF_01306_B">
    <property type="entry name" value="Ribosomal_uS4_B"/>
    <property type="match status" value="1"/>
</dbReference>
<evidence type="ECO:0000259" key="10">
    <source>
        <dbReference type="SMART" id="SM00363"/>
    </source>
</evidence>
<feature type="domain" description="Small ribosomal subunit protein uS4 N-terminal" evidence="11">
    <location>
        <begin position="3"/>
        <end position="89"/>
    </location>
</feature>
<dbReference type="PANTHER" id="PTHR11831:SF4">
    <property type="entry name" value="SMALL RIBOSOMAL SUBUNIT PROTEIN US4M"/>
    <property type="match status" value="1"/>
</dbReference>
<keyword evidence="4 7" id="KW-0689">Ribosomal protein</keyword>
<name>A0A136LX24_9BACT</name>
<dbReference type="InterPro" id="IPR005709">
    <property type="entry name" value="Ribosomal_uS4_bac-type"/>
</dbReference>
<dbReference type="EMBL" id="JYNZ01000004">
    <property type="protein sequence ID" value="KXK26204.1"/>
    <property type="molecule type" value="Genomic_DNA"/>
</dbReference>
<evidence type="ECO:0000313" key="13">
    <source>
        <dbReference type="Proteomes" id="UP000070457"/>
    </source>
</evidence>
<comment type="subunit">
    <text evidence="7">Part of the 30S ribosomal subunit. Contacts protein S5. The interaction surface between S4 and S5 is involved in control of translational fidelity.</text>
</comment>
<dbReference type="Gene3D" id="3.10.290.10">
    <property type="entry name" value="RNA-binding S4 domain"/>
    <property type="match status" value="1"/>
</dbReference>
<dbReference type="PROSITE" id="PS50889">
    <property type="entry name" value="S4"/>
    <property type="match status" value="1"/>
</dbReference>
<dbReference type="SMART" id="SM00363">
    <property type="entry name" value="S4"/>
    <property type="match status" value="1"/>
</dbReference>
<comment type="caution">
    <text evidence="12">The sequence shown here is derived from an EMBL/GenBank/DDBJ whole genome shotgun (WGS) entry which is preliminary data.</text>
</comment>
<evidence type="ECO:0000256" key="1">
    <source>
        <dbReference type="ARBA" id="ARBA00007465"/>
    </source>
</evidence>
<feature type="domain" description="RNA-binding S4" evidence="10">
    <location>
        <begin position="90"/>
        <end position="157"/>
    </location>
</feature>
<dbReference type="FunFam" id="3.10.290.10:FF:000001">
    <property type="entry name" value="30S ribosomal protein S4"/>
    <property type="match status" value="1"/>
</dbReference>
<dbReference type="GO" id="GO:0015935">
    <property type="term" value="C:small ribosomal subunit"/>
    <property type="evidence" value="ECO:0007669"/>
    <property type="project" value="InterPro"/>
</dbReference>
<evidence type="ECO:0000259" key="11">
    <source>
        <dbReference type="SMART" id="SM01390"/>
    </source>
</evidence>
<dbReference type="InterPro" id="IPR001912">
    <property type="entry name" value="Ribosomal_uS4_N"/>
</dbReference>
<evidence type="ECO:0000256" key="4">
    <source>
        <dbReference type="ARBA" id="ARBA00022980"/>
    </source>
</evidence>
<evidence type="ECO:0000256" key="6">
    <source>
        <dbReference type="ARBA" id="ARBA00035254"/>
    </source>
</evidence>
<dbReference type="GO" id="GO:0006412">
    <property type="term" value="P:translation"/>
    <property type="evidence" value="ECO:0007669"/>
    <property type="project" value="UniProtKB-UniRule"/>
</dbReference>
<dbReference type="GO" id="GO:0003735">
    <property type="term" value="F:structural constituent of ribosome"/>
    <property type="evidence" value="ECO:0007669"/>
    <property type="project" value="InterPro"/>
</dbReference>
<comment type="similarity">
    <text evidence="1 7 8">Belongs to the universal ribosomal protein uS4 family.</text>
</comment>
<dbReference type="PROSITE" id="PS00632">
    <property type="entry name" value="RIBOSOMAL_S4"/>
    <property type="match status" value="1"/>
</dbReference>
<dbReference type="NCBIfam" id="TIGR01017">
    <property type="entry name" value="rpsD_bact"/>
    <property type="match status" value="1"/>
</dbReference>
<dbReference type="GO" id="GO:0019843">
    <property type="term" value="F:rRNA binding"/>
    <property type="evidence" value="ECO:0007669"/>
    <property type="project" value="UniProtKB-UniRule"/>
</dbReference>
<dbReference type="GO" id="GO:0042274">
    <property type="term" value="P:ribosomal small subunit biogenesis"/>
    <property type="evidence" value="ECO:0007669"/>
    <property type="project" value="TreeGrafter"/>
</dbReference>
<keyword evidence="2 7" id="KW-0699">rRNA-binding</keyword>
<evidence type="ECO:0000256" key="8">
    <source>
        <dbReference type="RuleBase" id="RU003699"/>
    </source>
</evidence>
<evidence type="ECO:0000256" key="3">
    <source>
        <dbReference type="ARBA" id="ARBA00022884"/>
    </source>
</evidence>
<evidence type="ECO:0000256" key="9">
    <source>
        <dbReference type="SAM" id="MobiDB-lite"/>
    </source>
</evidence>
<evidence type="ECO:0000256" key="2">
    <source>
        <dbReference type="ARBA" id="ARBA00022730"/>
    </source>
</evidence>
<protein>
    <recommendedName>
        <fullName evidence="6 7">Small ribosomal subunit protein uS4</fullName>
    </recommendedName>
</protein>
<evidence type="ECO:0000256" key="5">
    <source>
        <dbReference type="ARBA" id="ARBA00023274"/>
    </source>
</evidence>
<dbReference type="Pfam" id="PF01479">
    <property type="entry name" value="S4"/>
    <property type="match status" value="1"/>
</dbReference>
<organism evidence="12 13">
    <name type="scientific">candidate division WS6 bacterium OLB20</name>
    <dbReference type="NCBI Taxonomy" id="1617426"/>
    <lineage>
        <taxon>Bacteria</taxon>
        <taxon>Candidatus Dojkabacteria</taxon>
    </lineage>
</organism>
<dbReference type="InterPro" id="IPR018079">
    <property type="entry name" value="Ribosomal_uS4_CS"/>
</dbReference>
<dbReference type="SUPFAM" id="SSF55174">
    <property type="entry name" value="Alpha-L RNA-binding motif"/>
    <property type="match status" value="1"/>
</dbReference>
<comment type="function">
    <text evidence="7">With S5 and S12 plays an important role in translational accuracy.</text>
</comment>
<evidence type="ECO:0000256" key="7">
    <source>
        <dbReference type="HAMAP-Rule" id="MF_01306"/>
    </source>
</evidence>
<gene>
    <name evidence="7 12" type="primary">rpsD</name>
    <name evidence="12" type="ORF">TR69_WS6001001199</name>
</gene>
<dbReference type="Pfam" id="PF00163">
    <property type="entry name" value="Ribosomal_S4"/>
    <property type="match status" value="1"/>
</dbReference>
<dbReference type="Proteomes" id="UP000070457">
    <property type="component" value="Unassembled WGS sequence"/>
</dbReference>
<dbReference type="STRING" id="1617426.TR69_WS6001001199"/>
<dbReference type="CDD" id="cd00165">
    <property type="entry name" value="S4"/>
    <property type="match status" value="1"/>
</dbReference>
<sequence>MARYTGPKWKISRRENADVYGSEKWRRRPTAPGEHPVSRGRPSEYAVQFREKQKVKRSYGLLEKQFRNLYKEAIRRKGNTGTTLLQLLEMRLDNVVYRLGLAKTRNQARQFVTHGHITVNGQKVDIPSAQVSVGDEISYSARMAKSDIAKLIKAENKGMQIPQWLLGGQVKSVPTRDMMDQSIREQLIIELYSR</sequence>
<dbReference type="InterPro" id="IPR022801">
    <property type="entry name" value="Ribosomal_uS4"/>
</dbReference>
<accession>A0A136LX24</accession>
<dbReference type="NCBIfam" id="NF003717">
    <property type="entry name" value="PRK05327.1"/>
    <property type="match status" value="1"/>
</dbReference>
<dbReference type="InterPro" id="IPR036986">
    <property type="entry name" value="S4_RNA-bd_sf"/>
</dbReference>
<keyword evidence="5 7" id="KW-0687">Ribonucleoprotein</keyword>
<dbReference type="AlphaFoldDB" id="A0A136LX24"/>
<dbReference type="Gene3D" id="1.10.1050.10">
    <property type="entry name" value="Ribosomal Protein S4 Delta 41, Chain A, domain 1"/>
    <property type="match status" value="1"/>
</dbReference>
<comment type="function">
    <text evidence="7">One of the primary rRNA binding proteins, it binds directly to 16S rRNA where it nucleates assembly of the body of the 30S subunit.</text>
</comment>
<proteinExistence type="inferred from homology"/>
<reference evidence="12 13" key="1">
    <citation type="submission" date="2015-02" db="EMBL/GenBank/DDBJ databases">
        <title>Improved understanding of the partial-nitritation anammox process through 23 genomes representing the majority of the microbial community.</title>
        <authorList>
            <person name="Speth D.R."/>
            <person name="In T Zandt M."/>
            <person name="Guerrero Cruz S."/>
            <person name="Jetten M.S."/>
            <person name="Dutilh B.E."/>
        </authorList>
    </citation>
    <scope>NUCLEOTIDE SEQUENCE [LARGE SCALE GENOMIC DNA]</scope>
    <source>
        <strain evidence="12">OLB20</strain>
    </source>
</reference>
<dbReference type="PATRIC" id="fig|1617426.3.peg.1188"/>
<dbReference type="InterPro" id="IPR002942">
    <property type="entry name" value="S4_RNA-bd"/>
</dbReference>
<feature type="region of interest" description="Disordered" evidence="9">
    <location>
        <begin position="18"/>
        <end position="43"/>
    </location>
</feature>
<keyword evidence="3 7" id="KW-0694">RNA-binding</keyword>
<dbReference type="SMART" id="SM01390">
    <property type="entry name" value="Ribosomal_S4"/>
    <property type="match status" value="1"/>
</dbReference>